<accession>A0ABN8Q2H7</accession>
<sequence>MTFVDQERLKKENAHLHQYLDKIEEQKQFATTEKKNPEAKERQQRRKLRKLKTAVEKSLWFAKTIVLNPSSASFTDDKAESYNVDYSSENTPKSFNELLEEEQEKVKSVLFLPDKFCITDAAYHELTLTSGGQDLPRSYLIKQCKENLNLLCHIGRTPG</sequence>
<dbReference type="EMBL" id="CALNXK010000096">
    <property type="protein sequence ID" value="CAH3153255.1"/>
    <property type="molecule type" value="Genomic_DNA"/>
</dbReference>
<proteinExistence type="predicted"/>
<evidence type="ECO:0000313" key="2">
    <source>
        <dbReference type="Proteomes" id="UP001159405"/>
    </source>
</evidence>
<gene>
    <name evidence="1" type="ORF">PLOB_00049491</name>
</gene>
<dbReference type="Proteomes" id="UP001159405">
    <property type="component" value="Unassembled WGS sequence"/>
</dbReference>
<comment type="caution">
    <text evidence="1">The sequence shown here is derived from an EMBL/GenBank/DDBJ whole genome shotgun (WGS) entry which is preliminary data.</text>
</comment>
<keyword evidence="2" id="KW-1185">Reference proteome</keyword>
<organism evidence="1 2">
    <name type="scientific">Porites lobata</name>
    <dbReference type="NCBI Taxonomy" id="104759"/>
    <lineage>
        <taxon>Eukaryota</taxon>
        <taxon>Metazoa</taxon>
        <taxon>Cnidaria</taxon>
        <taxon>Anthozoa</taxon>
        <taxon>Hexacorallia</taxon>
        <taxon>Scleractinia</taxon>
        <taxon>Fungiina</taxon>
        <taxon>Poritidae</taxon>
        <taxon>Porites</taxon>
    </lineage>
</organism>
<reference evidence="1 2" key="1">
    <citation type="submission" date="2022-05" db="EMBL/GenBank/DDBJ databases">
        <authorList>
            <consortium name="Genoscope - CEA"/>
            <person name="William W."/>
        </authorList>
    </citation>
    <scope>NUCLEOTIDE SEQUENCE [LARGE SCALE GENOMIC DNA]</scope>
</reference>
<protein>
    <submittedName>
        <fullName evidence="1">Uncharacterized protein</fullName>
    </submittedName>
</protein>
<name>A0ABN8Q2H7_9CNID</name>
<evidence type="ECO:0000313" key="1">
    <source>
        <dbReference type="EMBL" id="CAH3153255.1"/>
    </source>
</evidence>